<dbReference type="Pfam" id="PF00999">
    <property type="entry name" value="Na_H_Exchanger"/>
    <property type="match status" value="1"/>
</dbReference>
<dbReference type="InterPro" id="IPR038770">
    <property type="entry name" value="Na+/solute_symporter_sf"/>
</dbReference>
<evidence type="ECO:0000256" key="1">
    <source>
        <dbReference type="ARBA" id="ARBA00004127"/>
    </source>
</evidence>
<dbReference type="RefSeq" id="WP_047005484.1">
    <property type="nucleotide sequence ID" value="NZ_CP018097.1"/>
</dbReference>
<evidence type="ECO:0000256" key="9">
    <source>
        <dbReference type="ARBA" id="ARBA00023136"/>
    </source>
</evidence>
<keyword evidence="2" id="KW-0813">Transport</keyword>
<evidence type="ECO:0000313" key="12">
    <source>
        <dbReference type="Proteomes" id="UP000053070"/>
    </source>
</evidence>
<comment type="caution">
    <text evidence="11">The sequence shown here is derived from an EMBL/GenBank/DDBJ whole genome shotgun (WGS) entry which is preliminary data.</text>
</comment>
<keyword evidence="5" id="KW-0812">Transmembrane</keyword>
<dbReference type="AlphaFoldDB" id="A0A0G9MTN7"/>
<evidence type="ECO:0000256" key="6">
    <source>
        <dbReference type="ARBA" id="ARBA00022958"/>
    </source>
</evidence>
<dbReference type="FunFam" id="3.40.50.720:FF:000036">
    <property type="entry name" value="Glutathione-regulated potassium-efflux system protein KefB"/>
    <property type="match status" value="1"/>
</dbReference>
<keyword evidence="6" id="KW-0630">Potassium</keyword>
<organism evidence="11 12">
    <name type="scientific">Aurantiacibacter gangjinensis</name>
    <dbReference type="NCBI Taxonomy" id="502682"/>
    <lineage>
        <taxon>Bacteria</taxon>
        <taxon>Pseudomonadati</taxon>
        <taxon>Pseudomonadota</taxon>
        <taxon>Alphaproteobacteria</taxon>
        <taxon>Sphingomonadales</taxon>
        <taxon>Erythrobacteraceae</taxon>
        <taxon>Aurantiacibacter</taxon>
    </lineage>
</organism>
<protein>
    <submittedName>
        <fullName evidence="11">Sodium:proton exchanger</fullName>
    </submittedName>
</protein>
<keyword evidence="7" id="KW-1133">Transmembrane helix</keyword>
<evidence type="ECO:0000256" key="7">
    <source>
        <dbReference type="ARBA" id="ARBA00022989"/>
    </source>
</evidence>
<reference evidence="11 12" key="1">
    <citation type="submission" date="2015-04" db="EMBL/GenBank/DDBJ databases">
        <title>The draft genome sequence of Erythrobacr gangjinensis K7-2.</title>
        <authorList>
            <person name="Zhuang L."/>
            <person name="Liu Y."/>
            <person name="Shao Z."/>
        </authorList>
    </citation>
    <scope>NUCLEOTIDE SEQUENCE [LARGE SCALE GENOMIC DNA]</scope>
    <source>
        <strain evidence="11 12">K7-2</strain>
    </source>
</reference>
<dbReference type="SUPFAM" id="SSF51735">
    <property type="entry name" value="NAD(P)-binding Rossmann-fold domains"/>
    <property type="match status" value="1"/>
</dbReference>
<dbReference type="GO" id="GO:0015297">
    <property type="term" value="F:antiporter activity"/>
    <property type="evidence" value="ECO:0007669"/>
    <property type="project" value="UniProtKB-KW"/>
</dbReference>
<dbReference type="InterPro" id="IPR036291">
    <property type="entry name" value="NAD(P)-bd_dom_sf"/>
</dbReference>
<dbReference type="Proteomes" id="UP000053070">
    <property type="component" value="Unassembled WGS sequence"/>
</dbReference>
<dbReference type="PROSITE" id="PS51201">
    <property type="entry name" value="RCK_N"/>
    <property type="match status" value="1"/>
</dbReference>
<accession>A0A0G9MTN7</accession>
<dbReference type="InterPro" id="IPR003148">
    <property type="entry name" value="RCK_N"/>
</dbReference>
<evidence type="ECO:0000256" key="2">
    <source>
        <dbReference type="ARBA" id="ARBA00022448"/>
    </source>
</evidence>
<dbReference type="Pfam" id="PF02254">
    <property type="entry name" value="TrkA_N"/>
    <property type="match status" value="1"/>
</dbReference>
<feature type="domain" description="RCK N-terminal" evidence="10">
    <location>
        <begin position="412"/>
        <end position="529"/>
    </location>
</feature>
<proteinExistence type="predicted"/>
<dbReference type="EMBL" id="LBHC01000001">
    <property type="protein sequence ID" value="KLE32633.1"/>
    <property type="molecule type" value="Genomic_DNA"/>
</dbReference>
<dbReference type="GO" id="GO:0005886">
    <property type="term" value="C:plasma membrane"/>
    <property type="evidence" value="ECO:0007669"/>
    <property type="project" value="TreeGrafter"/>
</dbReference>
<dbReference type="PANTHER" id="PTHR46157">
    <property type="entry name" value="K(+) EFFLUX ANTIPORTER 3, CHLOROPLASTIC"/>
    <property type="match status" value="1"/>
</dbReference>
<name>A0A0G9MTN7_9SPHN</name>
<gene>
    <name evidence="11" type="ORF">AAW01_00770</name>
</gene>
<dbReference type="OrthoDB" id="9781411at2"/>
<dbReference type="KEGG" id="egn:BMF35_a1580"/>
<dbReference type="STRING" id="502682.BMF35_a1580"/>
<dbReference type="Gene3D" id="1.20.1530.20">
    <property type="match status" value="1"/>
</dbReference>
<keyword evidence="9" id="KW-0472">Membrane</keyword>
<evidence type="ECO:0000259" key="10">
    <source>
        <dbReference type="PROSITE" id="PS51201"/>
    </source>
</evidence>
<dbReference type="PANTHER" id="PTHR46157:SF4">
    <property type="entry name" value="K(+) EFFLUX ANTIPORTER 3, CHLOROPLASTIC"/>
    <property type="match status" value="1"/>
</dbReference>
<comment type="subcellular location">
    <subcellularLocation>
        <location evidence="1">Endomembrane system</location>
        <topology evidence="1">Multi-pass membrane protein</topology>
    </subcellularLocation>
</comment>
<dbReference type="Gene3D" id="3.40.50.720">
    <property type="entry name" value="NAD(P)-binding Rossmann-like Domain"/>
    <property type="match status" value="1"/>
</dbReference>
<keyword evidence="3" id="KW-0050">Antiport</keyword>
<evidence type="ECO:0000256" key="3">
    <source>
        <dbReference type="ARBA" id="ARBA00022449"/>
    </source>
</evidence>
<dbReference type="InterPro" id="IPR006153">
    <property type="entry name" value="Cation/H_exchanger_TM"/>
</dbReference>
<keyword evidence="12" id="KW-1185">Reference proteome</keyword>
<dbReference type="GO" id="GO:1902600">
    <property type="term" value="P:proton transmembrane transport"/>
    <property type="evidence" value="ECO:0007669"/>
    <property type="project" value="InterPro"/>
</dbReference>
<keyword evidence="4" id="KW-0633">Potassium transport</keyword>
<dbReference type="GO" id="GO:0012505">
    <property type="term" value="C:endomembrane system"/>
    <property type="evidence" value="ECO:0007669"/>
    <property type="project" value="UniProtKB-SubCell"/>
</dbReference>
<evidence type="ECO:0000256" key="4">
    <source>
        <dbReference type="ARBA" id="ARBA00022538"/>
    </source>
</evidence>
<evidence type="ECO:0000256" key="5">
    <source>
        <dbReference type="ARBA" id="ARBA00022692"/>
    </source>
</evidence>
<dbReference type="GO" id="GO:0006813">
    <property type="term" value="P:potassium ion transport"/>
    <property type="evidence" value="ECO:0007669"/>
    <property type="project" value="UniProtKB-KW"/>
</dbReference>
<keyword evidence="8" id="KW-0406">Ion transport</keyword>
<evidence type="ECO:0000313" key="11">
    <source>
        <dbReference type="EMBL" id="KLE32633.1"/>
    </source>
</evidence>
<sequence>MHHAEISPLMKDALVILGAAGIVIPLFARFRVTPIIGFILVGLLVGPYGLGRAVEAQPWLGAITISDPDSLAPFAEFGIILLLFAIGLELSFNRLWQLRKLVFGLGALELLVIGSLLAAALSMMGQYWTGAIALGLALAFSSTALVLPISGTTSPVGRAALSMLLFEDIMIVPIIFLLGALAPFAQADGLTGLIDTLWQGALLIVVMMVAGRFLLPRLFAQAARTKSPELFLAASLLVVIGASLATAFVGLSPIVGALLAGLLIAETEYHSEVEGIMEPFKGLALGIFLITVGMSINLQVVWDHLGMILAATVGVLVLKAIVTGVLLRLMGARRSTATETGILMASPAETSLIVLAAATSAMLVQPGTAQFWQIVTAIGLMITPLLALLGRFIARRVEPAPSLDEIEGDNNTPRTIVIGFGRVGKLVAQMLEKHDKPYVAIDFDSDIIENARREGYYAVFGNAMREDVLAQLGIDRAPAVILTMDEHIFAQRMVRKLRAKHPDMPIIARARDSFHAAELYRAGASTAVPETLESSLQLSEAALVDIGVPMGPVIASIHEKRDEFREHIREEGALETKPKLRTSTAES</sequence>
<evidence type="ECO:0000256" key="8">
    <source>
        <dbReference type="ARBA" id="ARBA00023065"/>
    </source>
</evidence>
<dbReference type="PATRIC" id="fig|502682.8.peg.161"/>